<proteinExistence type="predicted"/>
<dbReference type="KEGG" id="tmb:Thimo_2625"/>
<organism evidence="1 2">
    <name type="scientific">Thioflavicoccus mobilis 8321</name>
    <dbReference type="NCBI Taxonomy" id="765912"/>
    <lineage>
        <taxon>Bacteria</taxon>
        <taxon>Pseudomonadati</taxon>
        <taxon>Pseudomonadota</taxon>
        <taxon>Gammaproteobacteria</taxon>
        <taxon>Chromatiales</taxon>
        <taxon>Chromatiaceae</taxon>
        <taxon>Thioflavicoccus</taxon>
    </lineage>
</organism>
<accession>L0GZF4</accession>
<protein>
    <submittedName>
        <fullName evidence="1">Uncharacterized protein</fullName>
    </submittedName>
</protein>
<dbReference type="Proteomes" id="UP000010816">
    <property type="component" value="Chromosome"/>
</dbReference>
<keyword evidence="2" id="KW-1185">Reference proteome</keyword>
<dbReference type="AlphaFoldDB" id="L0GZF4"/>
<gene>
    <name evidence="1" type="ORF">Thimo_2625</name>
</gene>
<reference evidence="1 2" key="1">
    <citation type="submission" date="2011-09" db="EMBL/GenBank/DDBJ databases">
        <title>Complete sequence of chromosome of Thioflavicoccus mobilis 8321.</title>
        <authorList>
            <consortium name="US DOE Joint Genome Institute"/>
            <person name="Lucas S."/>
            <person name="Han J."/>
            <person name="Lapidus A."/>
            <person name="Cheng J.-F."/>
            <person name="Goodwin L."/>
            <person name="Pitluck S."/>
            <person name="Peters L."/>
            <person name="Ovchinnikova G."/>
            <person name="Lu M."/>
            <person name="Detter J.C."/>
            <person name="Han C."/>
            <person name="Tapia R."/>
            <person name="Land M."/>
            <person name="Hauser L."/>
            <person name="Kyrpides N."/>
            <person name="Ivanova N."/>
            <person name="Pagani I."/>
            <person name="Vogl K."/>
            <person name="Liu Z."/>
            <person name="Imhoff J."/>
            <person name="Thiel V."/>
            <person name="Frigaard N.-U."/>
            <person name="Bryant D."/>
            <person name="Woyke T."/>
        </authorList>
    </citation>
    <scope>NUCLEOTIDE SEQUENCE [LARGE SCALE GENOMIC DNA]</scope>
    <source>
        <strain evidence="1 2">8321</strain>
    </source>
</reference>
<dbReference type="EMBL" id="CP003051">
    <property type="protein sequence ID" value="AGA91346.1"/>
    <property type="molecule type" value="Genomic_DNA"/>
</dbReference>
<sequence>MAVVVLKVDQPERFVSVALGTIATWASLDLVLLHRLPRLDGPIQAGTTAVV</sequence>
<evidence type="ECO:0000313" key="2">
    <source>
        <dbReference type="Proteomes" id="UP000010816"/>
    </source>
</evidence>
<dbReference type="HOGENOM" id="CLU_3104933_0_0_6"/>
<dbReference type="STRING" id="765912.Thimo_2625"/>
<evidence type="ECO:0000313" key="1">
    <source>
        <dbReference type="EMBL" id="AGA91346.1"/>
    </source>
</evidence>
<name>L0GZF4_9GAMM</name>